<proteinExistence type="predicted"/>
<reference evidence="2 3" key="1">
    <citation type="submission" date="2023-09" db="EMBL/GenBank/DDBJ databases">
        <title>Nesidiocoris tenuis whole genome shotgun sequence.</title>
        <authorList>
            <person name="Shibata T."/>
            <person name="Shimoda M."/>
            <person name="Kobayashi T."/>
            <person name="Uehara T."/>
        </authorList>
    </citation>
    <scope>NUCLEOTIDE SEQUENCE [LARGE SCALE GENOMIC DNA]</scope>
    <source>
        <strain evidence="2 3">Japan</strain>
    </source>
</reference>
<feature type="region of interest" description="Disordered" evidence="1">
    <location>
        <begin position="51"/>
        <end position="78"/>
    </location>
</feature>
<organism evidence="2 3">
    <name type="scientific">Nesidiocoris tenuis</name>
    <dbReference type="NCBI Taxonomy" id="355587"/>
    <lineage>
        <taxon>Eukaryota</taxon>
        <taxon>Metazoa</taxon>
        <taxon>Ecdysozoa</taxon>
        <taxon>Arthropoda</taxon>
        <taxon>Hexapoda</taxon>
        <taxon>Insecta</taxon>
        <taxon>Pterygota</taxon>
        <taxon>Neoptera</taxon>
        <taxon>Paraneoptera</taxon>
        <taxon>Hemiptera</taxon>
        <taxon>Heteroptera</taxon>
        <taxon>Panheteroptera</taxon>
        <taxon>Cimicomorpha</taxon>
        <taxon>Miridae</taxon>
        <taxon>Dicyphina</taxon>
        <taxon>Nesidiocoris</taxon>
    </lineage>
</organism>
<evidence type="ECO:0000256" key="1">
    <source>
        <dbReference type="SAM" id="MobiDB-lite"/>
    </source>
</evidence>
<gene>
    <name evidence="2" type="ORF">NTJ_15987</name>
</gene>
<dbReference type="Proteomes" id="UP001307889">
    <property type="component" value="Chromosome 15"/>
</dbReference>
<name>A0ABN7BFL3_9HEMI</name>
<evidence type="ECO:0000313" key="3">
    <source>
        <dbReference type="Proteomes" id="UP001307889"/>
    </source>
</evidence>
<dbReference type="EMBL" id="AP028923">
    <property type="protein sequence ID" value="BET03169.1"/>
    <property type="molecule type" value="Genomic_DNA"/>
</dbReference>
<protein>
    <submittedName>
        <fullName evidence="2">Uncharacterized protein</fullName>
    </submittedName>
</protein>
<keyword evidence="3" id="KW-1185">Reference proteome</keyword>
<accession>A0ABN7BFL3</accession>
<evidence type="ECO:0000313" key="2">
    <source>
        <dbReference type="EMBL" id="BET03169.1"/>
    </source>
</evidence>
<sequence length="78" mass="8911">MKIRFLTHQFLYIDSPRAPDAVVSRTKKFTTDSDASKFVFSLLASNQVEKGRIKEEGGETDEENAATKDRQGWNNDWS</sequence>